<feature type="region of interest" description="Disordered" evidence="1">
    <location>
        <begin position="1"/>
        <end position="23"/>
    </location>
</feature>
<proteinExistence type="predicted"/>
<dbReference type="Proteomes" id="UP000297963">
    <property type="component" value="Unassembled WGS sequence"/>
</dbReference>
<comment type="caution">
    <text evidence="2">The sequence shown here is derived from an EMBL/GenBank/DDBJ whole genome shotgun (WGS) entry which is preliminary data.</text>
</comment>
<sequence>MAVATSGPYTHRPWPSWARGGGHRLRCPQDRAARRGQAAVLRAGTARDPHLGDEVRPLPTWPSQATRFHQLARAHKVPVWTIQTGAFCALAGRRENFSLQGNAKTIEGGRHPDRDAQFAHINAAAEEHIAAGQPVISVDGKKKELVGNFRNGGREYQPAGEPVATNVYDFKGELGKVTPYGVYDMAANTGWVSVGSDHDTGAFAVESIRRWWDKVGALAYPQADRLLITADGGGSNGYRPRLWKRELAELATQTGLSITVCHFPPGTSKWNKIEHRLFAQISMNWRGQPLTSHEVIVDLIAGTTTRTGLTVTAGLDDTIYPKGIKITDREMADLETQHLTRHDFHGDWNYTVSPADQP</sequence>
<protein>
    <submittedName>
        <fullName evidence="2">ISAzo13 family transposase</fullName>
    </submittedName>
</protein>
<accession>A0A4V3IA94</accession>
<evidence type="ECO:0000256" key="1">
    <source>
        <dbReference type="SAM" id="MobiDB-lite"/>
    </source>
</evidence>
<organism evidence="2 3">
    <name type="scientific">Cryobacterium levicorallinum</name>
    <dbReference type="NCBI Taxonomy" id="995038"/>
    <lineage>
        <taxon>Bacteria</taxon>
        <taxon>Bacillati</taxon>
        <taxon>Actinomycetota</taxon>
        <taxon>Actinomycetes</taxon>
        <taxon>Micrococcales</taxon>
        <taxon>Microbacteriaceae</taxon>
        <taxon>Cryobacterium</taxon>
    </lineage>
</organism>
<dbReference type="Pfam" id="PF07592">
    <property type="entry name" value="DDE_Tnp_ISAZ013"/>
    <property type="match status" value="1"/>
</dbReference>
<dbReference type="AlphaFoldDB" id="A0A4V3IA94"/>
<evidence type="ECO:0000313" key="2">
    <source>
        <dbReference type="EMBL" id="TFB82662.1"/>
    </source>
</evidence>
<evidence type="ECO:0000313" key="3">
    <source>
        <dbReference type="Proteomes" id="UP000297963"/>
    </source>
</evidence>
<dbReference type="InterPro" id="IPR011518">
    <property type="entry name" value="Transposase_36"/>
</dbReference>
<reference evidence="2 3" key="1">
    <citation type="submission" date="2019-03" db="EMBL/GenBank/DDBJ databases">
        <title>Genomics of glacier-inhabiting Cryobacterium strains.</title>
        <authorList>
            <person name="Liu Q."/>
            <person name="Xin Y.-H."/>
        </authorList>
    </citation>
    <scope>NUCLEOTIDE SEQUENCE [LARGE SCALE GENOMIC DNA]</scope>
    <source>
        <strain evidence="2 3">Hh34</strain>
    </source>
</reference>
<dbReference type="EMBL" id="SOFE01000023">
    <property type="protein sequence ID" value="TFB82662.1"/>
    <property type="molecule type" value="Genomic_DNA"/>
</dbReference>
<gene>
    <name evidence="2" type="ORF">E3O11_12270</name>
</gene>
<name>A0A4V3IA94_9MICO</name>
<dbReference type="NCBIfam" id="NF033519">
    <property type="entry name" value="transpos_ISAzo13"/>
    <property type="match status" value="1"/>
</dbReference>